<evidence type="ECO:0000256" key="1">
    <source>
        <dbReference type="SAM" id="Phobius"/>
    </source>
</evidence>
<feature type="transmembrane region" description="Helical" evidence="1">
    <location>
        <begin position="179"/>
        <end position="199"/>
    </location>
</feature>
<dbReference type="RefSeq" id="WP_212530554.1">
    <property type="nucleotide sequence ID" value="NZ_JAGSOG010000123.1"/>
</dbReference>
<keyword evidence="1" id="KW-1133">Transmembrane helix</keyword>
<keyword evidence="1" id="KW-0812">Transmembrane</keyword>
<feature type="transmembrane region" description="Helical" evidence="1">
    <location>
        <begin position="149"/>
        <end position="172"/>
    </location>
</feature>
<evidence type="ECO:0000313" key="3">
    <source>
        <dbReference type="Proteomes" id="UP000675781"/>
    </source>
</evidence>
<keyword evidence="1" id="KW-0472">Membrane</keyword>
<dbReference type="EMBL" id="JAGSOG010000123">
    <property type="protein sequence ID" value="MBR7836066.1"/>
    <property type="molecule type" value="Genomic_DNA"/>
</dbReference>
<accession>A0A941IUV0</accession>
<protein>
    <submittedName>
        <fullName evidence="2">ABC transporter permease</fullName>
    </submittedName>
</protein>
<proteinExistence type="predicted"/>
<feature type="transmembrane region" description="Helical" evidence="1">
    <location>
        <begin position="233"/>
        <end position="254"/>
    </location>
</feature>
<comment type="caution">
    <text evidence="2">The sequence shown here is derived from an EMBL/GenBank/DDBJ whole genome shotgun (WGS) entry which is preliminary data.</text>
</comment>
<sequence length="259" mass="25894">MNAALSAEWTKLRTLPSVAWLLGGIVALTAGSSAGIGAATHVTSRAGQGGPDPVKLALTGVDLGQAIVAVLAVLVISEEYDTGMIRTSLTAVPRRHLVLAAKATTVGLLTLVAAVPAVAASVLAGRLLLPGAGLGPADGYSLISIADGPTLRAAAGAVLYLVLIAVLGLGIATAIRDTAVSIGAVLALLYLPTLLVQALGDPLRRHLEQIAPGIAGLAVENTTDLASQPLTPWAGLGVLAAWATGSLLLAGLLLHHRDA</sequence>
<gene>
    <name evidence="2" type="ORF">KDL01_22510</name>
</gene>
<reference evidence="2" key="1">
    <citation type="submission" date="2021-04" db="EMBL/GenBank/DDBJ databases">
        <title>Genome based classification of Actinospica acidithermotolerans sp. nov., an actinobacterium isolated from an Indonesian hot spring.</title>
        <authorList>
            <person name="Kusuma A.B."/>
            <person name="Putra K.E."/>
            <person name="Nafisah S."/>
            <person name="Loh J."/>
            <person name="Nouioui I."/>
            <person name="Goodfellow M."/>
        </authorList>
    </citation>
    <scope>NUCLEOTIDE SEQUENCE</scope>
    <source>
        <strain evidence="2">CSCA 57</strain>
    </source>
</reference>
<organism evidence="2 3">
    <name type="scientific">Actinospica durhamensis</name>
    <dbReference type="NCBI Taxonomy" id="1508375"/>
    <lineage>
        <taxon>Bacteria</taxon>
        <taxon>Bacillati</taxon>
        <taxon>Actinomycetota</taxon>
        <taxon>Actinomycetes</taxon>
        <taxon>Catenulisporales</taxon>
        <taxon>Actinospicaceae</taxon>
        <taxon>Actinospica</taxon>
    </lineage>
</organism>
<feature type="transmembrane region" description="Helical" evidence="1">
    <location>
        <begin position="97"/>
        <end position="129"/>
    </location>
</feature>
<evidence type="ECO:0000313" key="2">
    <source>
        <dbReference type="EMBL" id="MBR7836066.1"/>
    </source>
</evidence>
<feature type="transmembrane region" description="Helical" evidence="1">
    <location>
        <begin position="56"/>
        <end position="76"/>
    </location>
</feature>
<name>A0A941IUV0_9ACTN</name>
<dbReference type="Proteomes" id="UP000675781">
    <property type="component" value="Unassembled WGS sequence"/>
</dbReference>
<dbReference type="AlphaFoldDB" id="A0A941IUV0"/>
<keyword evidence="3" id="KW-1185">Reference proteome</keyword>